<dbReference type="OrthoDB" id="6407164at2759"/>
<name>A0A8S9XXI1_APOLU</name>
<evidence type="ECO:0000313" key="3">
    <source>
        <dbReference type="Proteomes" id="UP000466442"/>
    </source>
</evidence>
<dbReference type="AlphaFoldDB" id="A0A8S9XXI1"/>
<comment type="caution">
    <text evidence="2">The sequence shown here is derived from an EMBL/GenBank/DDBJ whole genome shotgun (WGS) entry which is preliminary data.</text>
</comment>
<proteinExistence type="predicted"/>
<dbReference type="Proteomes" id="UP000466442">
    <property type="component" value="Unassembled WGS sequence"/>
</dbReference>
<feature type="region of interest" description="Disordered" evidence="1">
    <location>
        <begin position="123"/>
        <end position="150"/>
    </location>
</feature>
<evidence type="ECO:0000256" key="1">
    <source>
        <dbReference type="SAM" id="MobiDB-lite"/>
    </source>
</evidence>
<dbReference type="GO" id="GO:0003676">
    <property type="term" value="F:nucleic acid binding"/>
    <property type="evidence" value="ECO:0007669"/>
    <property type="project" value="InterPro"/>
</dbReference>
<reference evidence="2" key="1">
    <citation type="journal article" date="2021" name="Mol. Ecol. Resour.">
        <title>Apolygus lucorum genome provides insights into omnivorousness and mesophyll feeding.</title>
        <authorList>
            <person name="Liu Y."/>
            <person name="Liu H."/>
            <person name="Wang H."/>
            <person name="Huang T."/>
            <person name="Liu B."/>
            <person name="Yang B."/>
            <person name="Yin L."/>
            <person name="Li B."/>
            <person name="Zhang Y."/>
            <person name="Zhang S."/>
            <person name="Jiang F."/>
            <person name="Zhang X."/>
            <person name="Ren Y."/>
            <person name="Wang B."/>
            <person name="Wang S."/>
            <person name="Lu Y."/>
            <person name="Wu K."/>
            <person name="Fan W."/>
            <person name="Wang G."/>
        </authorList>
    </citation>
    <scope>NUCLEOTIDE SEQUENCE</scope>
    <source>
        <strain evidence="2">12Hb</strain>
    </source>
</reference>
<feature type="compositionally biased region" description="Polar residues" evidence="1">
    <location>
        <begin position="138"/>
        <end position="150"/>
    </location>
</feature>
<sequence>MFVLVHDLNEEWLFEVCKKNGLGIDAVVAYSSEGACPEYRSSWPITPTYLVRNLETSQEYGRVQSVKLLGRSGGGGGKEEEGAGACATVSFMDIKSAAKAHHSEQKLDERTLTTEYHEPAAIPCPGTLYSGSGPPNPQGASTGSRFSSHG</sequence>
<gene>
    <name evidence="2" type="ORF">GE061_011033</name>
</gene>
<accession>A0A8S9XXI1</accession>
<protein>
    <submittedName>
        <fullName evidence="2">Uncharacterized protein</fullName>
    </submittedName>
</protein>
<organism evidence="2 3">
    <name type="scientific">Apolygus lucorum</name>
    <name type="common">Small green plant bug</name>
    <name type="synonym">Lygocoris lucorum</name>
    <dbReference type="NCBI Taxonomy" id="248454"/>
    <lineage>
        <taxon>Eukaryota</taxon>
        <taxon>Metazoa</taxon>
        <taxon>Ecdysozoa</taxon>
        <taxon>Arthropoda</taxon>
        <taxon>Hexapoda</taxon>
        <taxon>Insecta</taxon>
        <taxon>Pterygota</taxon>
        <taxon>Neoptera</taxon>
        <taxon>Paraneoptera</taxon>
        <taxon>Hemiptera</taxon>
        <taxon>Heteroptera</taxon>
        <taxon>Panheteroptera</taxon>
        <taxon>Cimicomorpha</taxon>
        <taxon>Miridae</taxon>
        <taxon>Mirini</taxon>
        <taxon>Apolygus</taxon>
    </lineage>
</organism>
<dbReference type="SUPFAM" id="SSF54928">
    <property type="entry name" value="RNA-binding domain, RBD"/>
    <property type="match status" value="1"/>
</dbReference>
<dbReference type="EMBL" id="WIXP02000003">
    <property type="protein sequence ID" value="KAF6213314.1"/>
    <property type="molecule type" value="Genomic_DNA"/>
</dbReference>
<keyword evidence="3" id="KW-1185">Reference proteome</keyword>
<dbReference type="InterPro" id="IPR035979">
    <property type="entry name" value="RBD_domain_sf"/>
</dbReference>
<evidence type="ECO:0000313" key="2">
    <source>
        <dbReference type="EMBL" id="KAF6213314.1"/>
    </source>
</evidence>